<accession>A0A2K3M7W7</accession>
<comment type="caution">
    <text evidence="1">The sequence shown here is derived from an EMBL/GenBank/DDBJ whole genome shotgun (WGS) entry which is preliminary data.</text>
</comment>
<dbReference type="AlphaFoldDB" id="A0A2K3M7W7"/>
<protein>
    <submittedName>
        <fullName evidence="1">Uncharacterized protein</fullName>
    </submittedName>
</protein>
<dbReference type="Proteomes" id="UP000236291">
    <property type="component" value="Unassembled WGS sequence"/>
</dbReference>
<proteinExistence type="predicted"/>
<evidence type="ECO:0000313" key="1">
    <source>
        <dbReference type="EMBL" id="PNX86853.1"/>
    </source>
</evidence>
<reference evidence="1 2" key="2">
    <citation type="journal article" date="2017" name="Front. Plant Sci.">
        <title>Gene Classification and Mining of Molecular Markers Useful in Red Clover (Trifolium pratense) Breeding.</title>
        <authorList>
            <person name="Istvanek J."/>
            <person name="Dluhosova J."/>
            <person name="Dluhos P."/>
            <person name="Patkova L."/>
            <person name="Nedelnik J."/>
            <person name="Repkova J."/>
        </authorList>
    </citation>
    <scope>NUCLEOTIDE SEQUENCE [LARGE SCALE GENOMIC DNA]</scope>
    <source>
        <strain evidence="2">cv. Tatra</strain>
        <tissue evidence="1">Young leaves</tissue>
    </source>
</reference>
<dbReference type="EMBL" id="ASHM01052308">
    <property type="protein sequence ID" value="PNX86853.1"/>
    <property type="molecule type" value="Genomic_DNA"/>
</dbReference>
<gene>
    <name evidence="1" type="ORF">L195_g042936</name>
</gene>
<sequence>MKGAISSCVRHHADSSRFFMVPLVYIHHSFRVLEALPKAQEPHSPSSGFRQRRLSFKPTHENYNAGKETVTTSVEKETEAPKVNSASTFNMALHGVRDEVLQGQLEHNSFILEPVAKAISDGVALEVEHIPYKNVPETPTLVVASDDANEVTKYRMRNLMKRSKQNFD</sequence>
<evidence type="ECO:0000313" key="2">
    <source>
        <dbReference type="Proteomes" id="UP000236291"/>
    </source>
</evidence>
<organism evidence="1 2">
    <name type="scientific">Trifolium pratense</name>
    <name type="common">Red clover</name>
    <dbReference type="NCBI Taxonomy" id="57577"/>
    <lineage>
        <taxon>Eukaryota</taxon>
        <taxon>Viridiplantae</taxon>
        <taxon>Streptophyta</taxon>
        <taxon>Embryophyta</taxon>
        <taxon>Tracheophyta</taxon>
        <taxon>Spermatophyta</taxon>
        <taxon>Magnoliopsida</taxon>
        <taxon>eudicotyledons</taxon>
        <taxon>Gunneridae</taxon>
        <taxon>Pentapetalae</taxon>
        <taxon>rosids</taxon>
        <taxon>fabids</taxon>
        <taxon>Fabales</taxon>
        <taxon>Fabaceae</taxon>
        <taxon>Papilionoideae</taxon>
        <taxon>50 kb inversion clade</taxon>
        <taxon>NPAAA clade</taxon>
        <taxon>Hologalegina</taxon>
        <taxon>IRL clade</taxon>
        <taxon>Trifolieae</taxon>
        <taxon>Trifolium</taxon>
    </lineage>
</organism>
<reference evidence="1 2" key="1">
    <citation type="journal article" date="2014" name="Am. J. Bot.">
        <title>Genome assembly and annotation for red clover (Trifolium pratense; Fabaceae).</title>
        <authorList>
            <person name="Istvanek J."/>
            <person name="Jaros M."/>
            <person name="Krenek A."/>
            <person name="Repkova J."/>
        </authorList>
    </citation>
    <scope>NUCLEOTIDE SEQUENCE [LARGE SCALE GENOMIC DNA]</scope>
    <source>
        <strain evidence="2">cv. Tatra</strain>
        <tissue evidence="1">Young leaves</tissue>
    </source>
</reference>
<name>A0A2K3M7W7_TRIPR</name>